<dbReference type="Pfam" id="PF00916">
    <property type="entry name" value="Sulfate_transp"/>
    <property type="match status" value="1"/>
</dbReference>
<organism evidence="8 9">
    <name type="scientific">Sphaerosporella brunnea</name>
    <dbReference type="NCBI Taxonomy" id="1250544"/>
    <lineage>
        <taxon>Eukaryota</taxon>
        <taxon>Fungi</taxon>
        <taxon>Dikarya</taxon>
        <taxon>Ascomycota</taxon>
        <taxon>Pezizomycotina</taxon>
        <taxon>Pezizomycetes</taxon>
        <taxon>Pezizales</taxon>
        <taxon>Pyronemataceae</taxon>
        <taxon>Sphaerosporella</taxon>
    </lineage>
</organism>
<evidence type="ECO:0000256" key="3">
    <source>
        <dbReference type="ARBA" id="ARBA00022989"/>
    </source>
</evidence>
<dbReference type="CDD" id="cd07042">
    <property type="entry name" value="STAS_SulP_like_sulfate_transporter"/>
    <property type="match status" value="1"/>
</dbReference>
<evidence type="ECO:0000256" key="6">
    <source>
        <dbReference type="SAM" id="Phobius"/>
    </source>
</evidence>
<feature type="transmembrane region" description="Helical" evidence="6">
    <location>
        <begin position="195"/>
        <end position="217"/>
    </location>
</feature>
<gene>
    <name evidence="8" type="ORF">FN846DRAFT_973312</name>
</gene>
<feature type="transmembrane region" description="Helical" evidence="6">
    <location>
        <begin position="165"/>
        <end position="189"/>
    </location>
</feature>
<feature type="transmembrane region" description="Helical" evidence="6">
    <location>
        <begin position="461"/>
        <end position="482"/>
    </location>
</feature>
<dbReference type="NCBIfam" id="TIGR00815">
    <property type="entry name" value="sulP"/>
    <property type="match status" value="1"/>
</dbReference>
<comment type="caution">
    <text evidence="8">The sequence shown here is derived from an EMBL/GenBank/DDBJ whole genome shotgun (WGS) entry which is preliminary data.</text>
</comment>
<keyword evidence="4 6" id="KW-0472">Membrane</keyword>
<dbReference type="GO" id="GO:0008271">
    <property type="term" value="F:secondary active sulfate transmembrane transporter activity"/>
    <property type="evidence" value="ECO:0007669"/>
    <property type="project" value="InterPro"/>
</dbReference>
<feature type="transmembrane region" description="Helical" evidence="6">
    <location>
        <begin position="102"/>
        <end position="127"/>
    </location>
</feature>
<dbReference type="PROSITE" id="PS01130">
    <property type="entry name" value="SLC26A"/>
    <property type="match status" value="1"/>
</dbReference>
<dbReference type="InterPro" id="IPR001902">
    <property type="entry name" value="SLC26A/SulP_fam"/>
</dbReference>
<evidence type="ECO:0000256" key="1">
    <source>
        <dbReference type="ARBA" id="ARBA00004141"/>
    </source>
</evidence>
<dbReference type="GO" id="GO:0016020">
    <property type="term" value="C:membrane"/>
    <property type="evidence" value="ECO:0007669"/>
    <property type="project" value="UniProtKB-SubCell"/>
</dbReference>
<feature type="region of interest" description="Disordered" evidence="5">
    <location>
        <begin position="1"/>
        <end position="32"/>
    </location>
</feature>
<dbReference type="InterPro" id="IPR036513">
    <property type="entry name" value="STAS_dom_sf"/>
</dbReference>
<keyword evidence="9" id="KW-1185">Reference proteome</keyword>
<dbReference type="InterPro" id="IPR018045">
    <property type="entry name" value="S04_transporter_CS"/>
</dbReference>
<keyword evidence="3 6" id="KW-1133">Transmembrane helix</keyword>
<dbReference type="PROSITE" id="PS50801">
    <property type="entry name" value="STAS"/>
    <property type="match status" value="1"/>
</dbReference>
<dbReference type="EMBL" id="VXIS01000324">
    <property type="protein sequence ID" value="KAA8894621.1"/>
    <property type="molecule type" value="Genomic_DNA"/>
</dbReference>
<evidence type="ECO:0000256" key="5">
    <source>
        <dbReference type="SAM" id="MobiDB-lite"/>
    </source>
</evidence>
<feature type="domain" description="STAS" evidence="7">
    <location>
        <begin position="546"/>
        <end position="672"/>
    </location>
</feature>
<protein>
    <submittedName>
        <fullName evidence="8">Sulfate permease</fullName>
    </submittedName>
</protein>
<dbReference type="Pfam" id="PF01740">
    <property type="entry name" value="STAS"/>
    <property type="match status" value="1"/>
</dbReference>
<dbReference type="InParanoid" id="A0A5J5EH65"/>
<evidence type="ECO:0000313" key="9">
    <source>
        <dbReference type="Proteomes" id="UP000326924"/>
    </source>
</evidence>
<evidence type="ECO:0000256" key="2">
    <source>
        <dbReference type="ARBA" id="ARBA00022692"/>
    </source>
</evidence>
<accession>A0A5J5EH65</accession>
<feature type="transmembrane region" description="Helical" evidence="6">
    <location>
        <begin position="246"/>
        <end position="265"/>
    </location>
</feature>
<dbReference type="PANTHER" id="PTHR11814">
    <property type="entry name" value="SULFATE TRANSPORTER"/>
    <property type="match status" value="1"/>
</dbReference>
<feature type="transmembrane region" description="Helical" evidence="6">
    <location>
        <begin position="432"/>
        <end position="449"/>
    </location>
</feature>
<evidence type="ECO:0000313" key="8">
    <source>
        <dbReference type="EMBL" id="KAA8894621.1"/>
    </source>
</evidence>
<reference evidence="8 9" key="1">
    <citation type="submission" date="2019-09" db="EMBL/GenBank/DDBJ databases">
        <title>Draft genome of the ectomycorrhizal ascomycete Sphaerosporella brunnea.</title>
        <authorList>
            <consortium name="DOE Joint Genome Institute"/>
            <person name="Benucci G.M."/>
            <person name="Marozzi G."/>
            <person name="Antonielli L."/>
            <person name="Sanchez S."/>
            <person name="Marco P."/>
            <person name="Wang X."/>
            <person name="Falini L.B."/>
            <person name="Barry K."/>
            <person name="Haridas S."/>
            <person name="Lipzen A."/>
            <person name="Labutti K."/>
            <person name="Grigoriev I.V."/>
            <person name="Murat C."/>
            <person name="Martin F."/>
            <person name="Albertini E."/>
            <person name="Donnini D."/>
            <person name="Bonito G."/>
        </authorList>
    </citation>
    <scope>NUCLEOTIDE SEQUENCE [LARGE SCALE GENOMIC DNA]</scope>
    <source>
        <strain evidence="8 9">Sb_GMNB300</strain>
    </source>
</reference>
<name>A0A5J5EH65_9PEZI</name>
<dbReference type="FunCoup" id="A0A5J5EH65">
    <property type="interactions" value="475"/>
</dbReference>
<feature type="transmembrane region" description="Helical" evidence="6">
    <location>
        <begin position="408"/>
        <end position="426"/>
    </location>
</feature>
<comment type="subcellular location">
    <subcellularLocation>
        <location evidence="1">Membrane</location>
        <topology evidence="1">Multi-pass membrane protein</topology>
    </subcellularLocation>
</comment>
<feature type="transmembrane region" description="Helical" evidence="6">
    <location>
        <begin position="285"/>
        <end position="302"/>
    </location>
</feature>
<evidence type="ECO:0000259" key="7">
    <source>
        <dbReference type="PROSITE" id="PS50801"/>
    </source>
</evidence>
<dbReference type="Gene3D" id="3.30.750.24">
    <property type="entry name" value="STAS domain"/>
    <property type="match status" value="1"/>
</dbReference>
<dbReference type="InterPro" id="IPR002645">
    <property type="entry name" value="STAS_dom"/>
</dbReference>
<evidence type="ECO:0000256" key="4">
    <source>
        <dbReference type="ARBA" id="ARBA00023136"/>
    </source>
</evidence>
<keyword evidence="2 6" id="KW-0812">Transmembrane</keyword>
<dbReference type="AlphaFoldDB" id="A0A5J5EH65"/>
<dbReference type="OrthoDB" id="288203at2759"/>
<dbReference type="SUPFAM" id="SSF52091">
    <property type="entry name" value="SpoIIaa-like"/>
    <property type="match status" value="1"/>
</dbReference>
<proteinExistence type="predicted"/>
<dbReference type="InterPro" id="IPR011547">
    <property type="entry name" value="SLC26A/SulP_dom"/>
</dbReference>
<sequence length="807" mass="88656">MAGNSSTDKIDTAGVSGEKQQHAAGQSSTISTREDEFFDRNISVKDWLSHTFEDIPRQLWDYLVSLFPIATWIYRYNLTWFMGDVIAGLTVGAVVVPQSMSYAILATLTAEYGLYSSFIGVFIYCFFATSKDVTIGPVAVMSLEVAKVIAHVQAKVGHAYTAPEIATALAFICGVICLVIGLARVGFILEFIPAPAVAGFMTGSAFTIATTQIPALLGISKQYVNSRDAAYKVVINTLKNLKHTQLDAAFGLTALFALYFIRWGFDRLARRYPQHRRKFFFSNVMRNGIVVIIVTLASWLTVRHEVKAGKKPRISILKDVPRGFQHVGPLRIDSKLLSAMGPQIPVATLILLLEHIAIAKSFGRINDYKIVPDQELIAIGVTNVIGNFFNAYPATGSFSRTALKSKSGVRTPAAGIITGIVVLLALYALTDAFYWIPMSGLAAVIIHAVTDLMSPPRQVYVFWRVQPLEAIIFLVAVFVTIFSSIENGIYWAIASSAALLLYRIARPRGQFLGRLRLSNGKQARDIWVPVDKRLLNPSSDVKPPPPGVVVFRPTESFTYPNASTQCDVIVDEIKRITKRGKPNAFPTLGDRPWNDLGPRRGFSQEEVDGDKRPVLHALVFDFSAVASIDTTGVQCLVDMRRQLTKYADRDVEFHFANIISPWVRRSLLAGGFGTGQPAAEFTEVAAVVPGLGGGSVASQNRRRGASAVGEEDGGKGKVWRRFKSYLASTAYKDRRFAGSGSYPDIEVAAGEEQPRRGGRVQHWGPILSQDTPFFHIDIPDLSGLVFDDHHHQLVQEDGSSVNVPVKE</sequence>
<feature type="transmembrane region" description="Helical" evidence="6">
    <location>
        <begin position="78"/>
        <end position="96"/>
    </location>
</feature>
<dbReference type="Proteomes" id="UP000326924">
    <property type="component" value="Unassembled WGS sequence"/>
</dbReference>